<sequence>MAKTLKDLLLAVLNATLILIALCLFLGWKLASTVDDITVKFAEKVQIVAPLKEDVQGIRGELTALRSDLSSLQLSGTAADSATARKLSEALEKLNGLENNLQAAQARIAELTEAPDQLINTAIENSADIVANRIIAIRGCEPAS</sequence>
<dbReference type="AlphaFoldDB" id="A0A0P1E638"/>
<dbReference type="Proteomes" id="UP000050786">
    <property type="component" value="Unassembled WGS sequence"/>
</dbReference>
<keyword evidence="3" id="KW-1185">Reference proteome</keyword>
<dbReference type="EMBL" id="CYPS01000043">
    <property type="protein sequence ID" value="CUH44000.1"/>
    <property type="molecule type" value="Genomic_DNA"/>
</dbReference>
<keyword evidence="1" id="KW-0175">Coiled coil</keyword>
<evidence type="ECO:0000313" key="3">
    <source>
        <dbReference type="Proteomes" id="UP000050786"/>
    </source>
</evidence>
<evidence type="ECO:0000256" key="1">
    <source>
        <dbReference type="SAM" id="Coils"/>
    </source>
</evidence>
<proteinExistence type="predicted"/>
<protein>
    <recommendedName>
        <fullName evidence="4">Membrane-bound metallopeptidase</fullName>
    </recommendedName>
</protein>
<name>A0A0P1E638_9RHOB</name>
<feature type="coiled-coil region" evidence="1">
    <location>
        <begin position="84"/>
        <end position="114"/>
    </location>
</feature>
<gene>
    <name evidence="2" type="ORF">RUM4293_02897</name>
</gene>
<evidence type="ECO:0000313" key="2">
    <source>
        <dbReference type="EMBL" id="CUH44000.1"/>
    </source>
</evidence>
<organism evidence="2 3">
    <name type="scientific">Ruegeria atlantica</name>
    <dbReference type="NCBI Taxonomy" id="81569"/>
    <lineage>
        <taxon>Bacteria</taxon>
        <taxon>Pseudomonadati</taxon>
        <taxon>Pseudomonadota</taxon>
        <taxon>Alphaproteobacteria</taxon>
        <taxon>Rhodobacterales</taxon>
        <taxon>Roseobacteraceae</taxon>
        <taxon>Ruegeria</taxon>
    </lineage>
</organism>
<evidence type="ECO:0008006" key="4">
    <source>
        <dbReference type="Google" id="ProtNLM"/>
    </source>
</evidence>
<accession>A0A0P1E638</accession>
<dbReference type="Gene3D" id="1.20.5.170">
    <property type="match status" value="1"/>
</dbReference>
<reference evidence="3" key="1">
    <citation type="submission" date="2015-09" db="EMBL/GenBank/DDBJ databases">
        <authorList>
            <person name="Rodrigo-Torres L."/>
            <person name="Arahal D.R."/>
        </authorList>
    </citation>
    <scope>NUCLEOTIDE SEQUENCE [LARGE SCALE GENOMIC DNA]</scope>
    <source>
        <strain evidence="3">CECT 4293</strain>
    </source>
</reference>
<dbReference type="RefSeq" id="WP_058273983.1">
    <property type="nucleotide sequence ID" value="NZ_CYPS01000043.1"/>
</dbReference>